<dbReference type="RefSeq" id="WP_064462808.1">
    <property type="nucleotide sequence ID" value="NZ_CP017080.1"/>
</dbReference>
<organism evidence="1 2">
    <name type="scientific">Peribacillus muralis</name>
    <dbReference type="NCBI Taxonomy" id="264697"/>
    <lineage>
        <taxon>Bacteria</taxon>
        <taxon>Bacillati</taxon>
        <taxon>Bacillota</taxon>
        <taxon>Bacilli</taxon>
        <taxon>Bacillales</taxon>
        <taxon>Bacillaceae</taxon>
        <taxon>Peribacillus</taxon>
    </lineage>
</organism>
<reference evidence="1 2" key="1">
    <citation type="submission" date="2016-08" db="EMBL/GenBank/DDBJ databases">
        <title>Complete genome sequence of Bacillus muralis G25-68, a strain with toxicity to nematodes.</title>
        <authorList>
            <person name="Zheng Z."/>
        </authorList>
    </citation>
    <scope>NUCLEOTIDE SEQUENCE [LARGE SCALE GENOMIC DNA]</scope>
    <source>
        <strain evidence="1 2">G25-68</strain>
    </source>
</reference>
<accession>A0A1B3XQ77</accession>
<dbReference type="KEGG" id="bmur:ABE28_013490"/>
<dbReference type="AlphaFoldDB" id="A0A1B3XQ77"/>
<keyword evidence="2" id="KW-1185">Reference proteome</keyword>
<dbReference type="Proteomes" id="UP000077926">
    <property type="component" value="Chromosome"/>
</dbReference>
<evidence type="ECO:0000313" key="2">
    <source>
        <dbReference type="Proteomes" id="UP000077926"/>
    </source>
</evidence>
<name>A0A1B3XQ77_9BACI</name>
<evidence type="ECO:0000313" key="1">
    <source>
        <dbReference type="EMBL" id="AOH55367.1"/>
    </source>
</evidence>
<proteinExistence type="predicted"/>
<sequence>MTAFNAFIESEPGLEVVVRNGHMIVMNHNHEEAVFEENVLQPFEMKILNQEKKTLKGTV</sequence>
<dbReference type="EMBL" id="CP017080">
    <property type="protein sequence ID" value="AOH55367.1"/>
    <property type="molecule type" value="Genomic_DNA"/>
</dbReference>
<gene>
    <name evidence="1" type="ORF">ABE28_013490</name>
</gene>
<protein>
    <submittedName>
        <fullName evidence="1">Uncharacterized protein</fullName>
    </submittedName>
</protein>
<dbReference type="STRING" id="264697.ABE28_013490"/>